<evidence type="ECO:0000256" key="1">
    <source>
        <dbReference type="ARBA" id="ARBA00004123"/>
    </source>
</evidence>
<dbReference type="Gene3D" id="1.10.10.60">
    <property type="entry name" value="Homeodomain-like"/>
    <property type="match status" value="1"/>
</dbReference>
<keyword evidence="9" id="KW-1185">Reference proteome</keyword>
<gene>
    <name evidence="8" type="ORF">ASIM_LOCUS8133</name>
</gene>
<reference evidence="8 9" key="2">
    <citation type="submission" date="2018-11" db="EMBL/GenBank/DDBJ databases">
        <authorList>
            <consortium name="Pathogen Informatics"/>
        </authorList>
    </citation>
    <scope>NUCLEOTIDE SEQUENCE [LARGE SCALE GENOMIC DNA]</scope>
</reference>
<dbReference type="EMBL" id="UYRR01021206">
    <property type="protein sequence ID" value="VDK30882.1"/>
    <property type="molecule type" value="Genomic_DNA"/>
</dbReference>
<evidence type="ECO:0000256" key="6">
    <source>
        <dbReference type="RuleBase" id="RU000682"/>
    </source>
</evidence>
<dbReference type="GO" id="GO:0005634">
    <property type="term" value="C:nucleus"/>
    <property type="evidence" value="ECO:0007669"/>
    <property type="project" value="UniProtKB-SubCell"/>
</dbReference>
<keyword evidence="2 5" id="KW-0238">DNA-binding</keyword>
<proteinExistence type="predicted"/>
<evidence type="ECO:0000256" key="4">
    <source>
        <dbReference type="ARBA" id="ARBA00023242"/>
    </source>
</evidence>
<feature type="DNA-binding region" description="Homeobox" evidence="5">
    <location>
        <begin position="33"/>
        <end position="92"/>
    </location>
</feature>
<dbReference type="PROSITE" id="PS50071">
    <property type="entry name" value="HOMEOBOX_2"/>
    <property type="match status" value="1"/>
</dbReference>
<dbReference type="InterPro" id="IPR000047">
    <property type="entry name" value="HTH_motif"/>
</dbReference>
<dbReference type="InterPro" id="IPR009057">
    <property type="entry name" value="Homeodomain-like_sf"/>
</dbReference>
<feature type="domain" description="Homeobox" evidence="7">
    <location>
        <begin position="31"/>
        <end position="91"/>
    </location>
</feature>
<dbReference type="InterPro" id="IPR001356">
    <property type="entry name" value="HD"/>
</dbReference>
<organism evidence="10">
    <name type="scientific">Anisakis simplex</name>
    <name type="common">Herring worm</name>
    <dbReference type="NCBI Taxonomy" id="6269"/>
    <lineage>
        <taxon>Eukaryota</taxon>
        <taxon>Metazoa</taxon>
        <taxon>Ecdysozoa</taxon>
        <taxon>Nematoda</taxon>
        <taxon>Chromadorea</taxon>
        <taxon>Rhabditida</taxon>
        <taxon>Spirurina</taxon>
        <taxon>Ascaridomorpha</taxon>
        <taxon>Ascaridoidea</taxon>
        <taxon>Anisakidae</taxon>
        <taxon>Anisakis</taxon>
        <taxon>Anisakis simplex complex</taxon>
    </lineage>
</organism>
<evidence type="ECO:0000313" key="10">
    <source>
        <dbReference type="WBParaSite" id="ASIM_0000837901-mRNA-1"/>
    </source>
</evidence>
<dbReference type="PANTHER" id="PTHR24339">
    <property type="entry name" value="HOMEOBOX PROTEIN EMX-RELATED"/>
    <property type="match status" value="1"/>
</dbReference>
<evidence type="ECO:0000259" key="7">
    <source>
        <dbReference type="PROSITE" id="PS50071"/>
    </source>
</evidence>
<name>A0A0M3JL52_ANISI</name>
<dbReference type="CDD" id="cd00086">
    <property type="entry name" value="homeodomain"/>
    <property type="match status" value="1"/>
</dbReference>
<keyword evidence="4 5" id="KW-0539">Nucleus</keyword>
<dbReference type="AlphaFoldDB" id="A0A0M3JL52"/>
<protein>
    <submittedName>
        <fullName evidence="10">Homeobox protein ceh-23 (inferred by orthology to a C. elegans protein)</fullName>
    </submittedName>
</protein>
<dbReference type="GO" id="GO:0000981">
    <property type="term" value="F:DNA-binding transcription factor activity, RNA polymerase II-specific"/>
    <property type="evidence" value="ECO:0007669"/>
    <property type="project" value="InterPro"/>
</dbReference>
<evidence type="ECO:0000256" key="2">
    <source>
        <dbReference type="ARBA" id="ARBA00023125"/>
    </source>
</evidence>
<comment type="subcellular location">
    <subcellularLocation>
        <location evidence="1 5 6">Nucleus</location>
    </subcellularLocation>
</comment>
<dbReference type="WBParaSite" id="ASIM_0000837901-mRNA-1">
    <property type="protein sequence ID" value="ASIM_0000837901-mRNA-1"/>
    <property type="gene ID" value="ASIM_0000837901"/>
</dbReference>
<dbReference type="PRINTS" id="PR00031">
    <property type="entry name" value="HTHREPRESSR"/>
</dbReference>
<evidence type="ECO:0000256" key="3">
    <source>
        <dbReference type="ARBA" id="ARBA00023155"/>
    </source>
</evidence>
<dbReference type="InterPro" id="IPR020479">
    <property type="entry name" value="HD_metazoa"/>
</dbReference>
<dbReference type="GO" id="GO:0007420">
    <property type="term" value="P:brain development"/>
    <property type="evidence" value="ECO:0007669"/>
    <property type="project" value="TreeGrafter"/>
</dbReference>
<dbReference type="InterPro" id="IPR017970">
    <property type="entry name" value="Homeobox_CS"/>
</dbReference>
<dbReference type="Proteomes" id="UP000267096">
    <property type="component" value="Unassembled WGS sequence"/>
</dbReference>
<evidence type="ECO:0000256" key="5">
    <source>
        <dbReference type="PROSITE-ProRule" id="PRU00108"/>
    </source>
</evidence>
<dbReference type="PROSITE" id="PS00027">
    <property type="entry name" value="HOMEOBOX_1"/>
    <property type="match status" value="1"/>
</dbReference>
<evidence type="ECO:0000313" key="8">
    <source>
        <dbReference type="EMBL" id="VDK30882.1"/>
    </source>
</evidence>
<reference evidence="10" key="1">
    <citation type="submission" date="2017-02" db="UniProtKB">
        <authorList>
            <consortium name="WormBaseParasite"/>
        </authorList>
    </citation>
    <scope>IDENTIFICATION</scope>
</reference>
<sequence>MTESRNIQRCSPSLRSASLVSNHDDRALTSASQRKQRTIYGASQTRVLERAFEEQQYMVGTERELLAERLGLSEAQVRVWFQNRRSKWRKQVRVNACCR</sequence>
<accession>A0A0M3JL52</accession>
<dbReference type="PRINTS" id="PR00024">
    <property type="entry name" value="HOMEOBOX"/>
</dbReference>
<dbReference type="SMART" id="SM00389">
    <property type="entry name" value="HOX"/>
    <property type="match status" value="1"/>
</dbReference>
<dbReference type="PANTHER" id="PTHR24339:SF28">
    <property type="entry name" value="E5-RELATED"/>
    <property type="match status" value="1"/>
</dbReference>
<dbReference type="GO" id="GO:0030182">
    <property type="term" value="P:neuron differentiation"/>
    <property type="evidence" value="ECO:0007669"/>
    <property type="project" value="TreeGrafter"/>
</dbReference>
<dbReference type="InterPro" id="IPR050877">
    <property type="entry name" value="EMX-VAX-Noto_Homeobox_TFs"/>
</dbReference>
<dbReference type="OrthoDB" id="6159439at2759"/>
<dbReference type="GO" id="GO:0000978">
    <property type="term" value="F:RNA polymerase II cis-regulatory region sequence-specific DNA binding"/>
    <property type="evidence" value="ECO:0007669"/>
    <property type="project" value="TreeGrafter"/>
</dbReference>
<keyword evidence="3 5" id="KW-0371">Homeobox</keyword>
<evidence type="ECO:0000313" key="9">
    <source>
        <dbReference type="Proteomes" id="UP000267096"/>
    </source>
</evidence>
<dbReference type="SUPFAM" id="SSF46689">
    <property type="entry name" value="Homeodomain-like"/>
    <property type="match status" value="1"/>
</dbReference>
<dbReference type="Pfam" id="PF00046">
    <property type="entry name" value="Homeodomain"/>
    <property type="match status" value="1"/>
</dbReference>